<sequence>MQYANAMLLSADAIALQVTEQLSPSHVVMIGDRSQDMIGAKHNHLTAIGVTYGYGTEEELKLMALI</sequence>
<accession>A0A5P8WEI6</accession>
<organism evidence="1 2">
    <name type="scientific">Nostoc sphaeroides CCNUC1</name>
    <dbReference type="NCBI Taxonomy" id="2653204"/>
    <lineage>
        <taxon>Bacteria</taxon>
        <taxon>Bacillati</taxon>
        <taxon>Cyanobacteriota</taxon>
        <taxon>Cyanophyceae</taxon>
        <taxon>Nostocales</taxon>
        <taxon>Nostocaceae</taxon>
        <taxon>Nostoc</taxon>
    </lineage>
</organism>
<gene>
    <name evidence="1" type="ORF">GXM_08729</name>
</gene>
<dbReference type="GO" id="GO:0016787">
    <property type="term" value="F:hydrolase activity"/>
    <property type="evidence" value="ECO:0007669"/>
    <property type="project" value="UniProtKB-KW"/>
</dbReference>
<dbReference type="EMBL" id="CP045227">
    <property type="protein sequence ID" value="QFS51235.1"/>
    <property type="molecule type" value="Genomic_DNA"/>
</dbReference>
<dbReference type="RefSeq" id="WP_225892542.1">
    <property type="nucleotide sequence ID" value="NZ_CP045227.1"/>
</dbReference>
<dbReference type="SUPFAM" id="SSF56784">
    <property type="entry name" value="HAD-like"/>
    <property type="match status" value="1"/>
</dbReference>
<reference evidence="1 2" key="1">
    <citation type="submission" date="2019-10" db="EMBL/GenBank/DDBJ databases">
        <title>Genomic and transcriptomic insights into the perfect genentic adaptation of a filamentous nitrogen-fixing cyanobacterium to rice fields.</title>
        <authorList>
            <person name="Chen Z."/>
        </authorList>
    </citation>
    <scope>NUCLEOTIDE SEQUENCE [LARGE SCALE GENOMIC DNA]</scope>
    <source>
        <strain evidence="1">CCNUC1</strain>
    </source>
</reference>
<evidence type="ECO:0000313" key="2">
    <source>
        <dbReference type="Proteomes" id="UP000326678"/>
    </source>
</evidence>
<keyword evidence="1" id="KW-0378">Hydrolase</keyword>
<dbReference type="Proteomes" id="UP000326678">
    <property type="component" value="Chromosome Gxm2"/>
</dbReference>
<evidence type="ECO:0000313" key="1">
    <source>
        <dbReference type="EMBL" id="QFS51235.1"/>
    </source>
</evidence>
<keyword evidence="2" id="KW-1185">Reference proteome</keyword>
<dbReference type="Gene3D" id="3.40.50.1000">
    <property type="entry name" value="HAD superfamily/HAD-like"/>
    <property type="match status" value="1"/>
</dbReference>
<protein>
    <submittedName>
        <fullName evidence="1">HAD family hydrolase</fullName>
    </submittedName>
</protein>
<dbReference type="Pfam" id="PF13242">
    <property type="entry name" value="Hydrolase_like"/>
    <property type="match status" value="1"/>
</dbReference>
<proteinExistence type="predicted"/>
<dbReference type="AlphaFoldDB" id="A0A5P8WEI6"/>
<dbReference type="InterPro" id="IPR036412">
    <property type="entry name" value="HAD-like_sf"/>
</dbReference>
<name>A0A5P8WEI6_9NOSO</name>
<dbReference type="InterPro" id="IPR023214">
    <property type="entry name" value="HAD_sf"/>
</dbReference>
<dbReference type="KEGG" id="nsh:GXM_08729"/>